<sequence length="252" mass="28111">MCGHFYTPSLGPAHNSAMEGSPSTRPASNLKLALDAYDAQQRRSAALQEAQRIGNLIHIQEQQLVAARHLAKQRKLALRRQQQQQQQQQQQLALSQSSPPTTVQCQPTLESLPECVVEEEDDEQGIYNSSLLAHPCSTLSAPGALVQPAAEPVAADSTQTTPRIRAEQPQSAPCVRPPVRFAAHRRRPQEPFATVWPRTHWKVRRARQCCIFKHSDWFPHAPVHPPALRLASPRFSEIVADRAQSNPVITIY</sequence>
<accession>G4TB93</accession>
<proteinExistence type="predicted"/>
<feature type="region of interest" description="Disordered" evidence="1">
    <location>
        <begin position="1"/>
        <end position="26"/>
    </location>
</feature>
<evidence type="ECO:0000313" key="3">
    <source>
        <dbReference type="Proteomes" id="UP000007148"/>
    </source>
</evidence>
<dbReference type="AlphaFoldDB" id="G4TB93"/>
<organism evidence="2 3">
    <name type="scientific">Serendipita indica (strain DSM 11827)</name>
    <name type="common">Root endophyte fungus</name>
    <name type="synonym">Piriformospora indica</name>
    <dbReference type="NCBI Taxonomy" id="1109443"/>
    <lineage>
        <taxon>Eukaryota</taxon>
        <taxon>Fungi</taxon>
        <taxon>Dikarya</taxon>
        <taxon>Basidiomycota</taxon>
        <taxon>Agaricomycotina</taxon>
        <taxon>Agaricomycetes</taxon>
        <taxon>Sebacinales</taxon>
        <taxon>Serendipitaceae</taxon>
        <taxon>Serendipita</taxon>
    </lineage>
</organism>
<evidence type="ECO:0000313" key="2">
    <source>
        <dbReference type="EMBL" id="CCA68587.1"/>
    </source>
</evidence>
<name>G4TB93_SERID</name>
<gene>
    <name evidence="2" type="ORF">PIIN_02452</name>
</gene>
<dbReference type="EMBL" id="CAFZ01000036">
    <property type="protein sequence ID" value="CCA68587.1"/>
    <property type="molecule type" value="Genomic_DNA"/>
</dbReference>
<reference evidence="2 3" key="1">
    <citation type="journal article" date="2011" name="PLoS Pathog.">
        <title>Endophytic Life Strategies Decoded by Genome and Transcriptome Analyses of the Mutualistic Root Symbiont Piriformospora indica.</title>
        <authorList>
            <person name="Zuccaro A."/>
            <person name="Lahrmann U."/>
            <person name="Guldener U."/>
            <person name="Langen G."/>
            <person name="Pfiffi S."/>
            <person name="Biedenkopf D."/>
            <person name="Wong P."/>
            <person name="Samans B."/>
            <person name="Grimm C."/>
            <person name="Basiewicz M."/>
            <person name="Murat C."/>
            <person name="Martin F."/>
            <person name="Kogel K.H."/>
        </authorList>
    </citation>
    <scope>NUCLEOTIDE SEQUENCE [LARGE SCALE GENOMIC DNA]</scope>
    <source>
        <strain evidence="2 3">DSM 11827</strain>
    </source>
</reference>
<comment type="caution">
    <text evidence="2">The sequence shown here is derived from an EMBL/GenBank/DDBJ whole genome shotgun (WGS) entry which is preliminary data.</text>
</comment>
<dbReference type="InParanoid" id="G4TB93"/>
<dbReference type="Proteomes" id="UP000007148">
    <property type="component" value="Unassembled WGS sequence"/>
</dbReference>
<keyword evidence="3" id="KW-1185">Reference proteome</keyword>
<evidence type="ECO:0000256" key="1">
    <source>
        <dbReference type="SAM" id="MobiDB-lite"/>
    </source>
</evidence>
<protein>
    <submittedName>
        <fullName evidence="2">Uncharacterized protein</fullName>
    </submittedName>
</protein>
<dbReference type="HOGENOM" id="CLU_1103145_0_0_1"/>